<sequence length="142" mass="15711">MPPRKKTPPAAQKAPVKHFAFNLTLSGVAGITLATFCLFLWMFFLGMWAGRTIISPCPSAPVEKQAYQKTELTGPDETEITVQIPSQNFNSQNDKAGSYSQNGRDVAEGSERLQADSPAIYVQPRERKKRITSHEPSLYQGP</sequence>
<evidence type="ECO:0000313" key="3">
    <source>
        <dbReference type="EMBL" id="RWX44236.1"/>
    </source>
</evidence>
<feature type="transmembrane region" description="Helical" evidence="2">
    <location>
        <begin position="21"/>
        <end position="49"/>
    </location>
</feature>
<protein>
    <submittedName>
        <fullName evidence="3">Uncharacterized protein</fullName>
    </submittedName>
</protein>
<name>A0A444ITU0_9BACT</name>
<keyword evidence="2" id="KW-1133">Transmembrane helix</keyword>
<dbReference type="Proteomes" id="UP000287853">
    <property type="component" value="Unassembled WGS sequence"/>
</dbReference>
<keyword evidence="4" id="KW-1185">Reference proteome</keyword>
<organism evidence="3 4">
    <name type="scientific">Candidatus Electrothrix aarhusensis</name>
    <dbReference type="NCBI Taxonomy" id="1859131"/>
    <lineage>
        <taxon>Bacteria</taxon>
        <taxon>Pseudomonadati</taxon>
        <taxon>Thermodesulfobacteriota</taxon>
        <taxon>Desulfobulbia</taxon>
        <taxon>Desulfobulbales</taxon>
        <taxon>Desulfobulbaceae</taxon>
        <taxon>Candidatus Electrothrix</taxon>
    </lineage>
</organism>
<reference evidence="3 4" key="1">
    <citation type="submission" date="2017-01" db="EMBL/GenBank/DDBJ databases">
        <title>The cable genome- insights into the physiology and evolution of filamentous bacteria capable of sulfide oxidation via long distance electron transfer.</title>
        <authorList>
            <person name="Schreiber L."/>
            <person name="Bjerg J.T."/>
            <person name="Boggild A."/>
            <person name="Van De Vossenberg J."/>
            <person name="Meysman F."/>
            <person name="Nielsen L.P."/>
            <person name="Schramm A."/>
            <person name="Kjeldsen K.U."/>
        </authorList>
    </citation>
    <scope>NUCLEOTIDE SEQUENCE [LARGE SCALE GENOMIC DNA]</scope>
    <source>
        <strain evidence="3">MCF</strain>
    </source>
</reference>
<evidence type="ECO:0000256" key="2">
    <source>
        <dbReference type="SAM" id="Phobius"/>
    </source>
</evidence>
<evidence type="ECO:0000256" key="1">
    <source>
        <dbReference type="SAM" id="MobiDB-lite"/>
    </source>
</evidence>
<accession>A0A444ITU0</accession>
<keyword evidence="2" id="KW-0812">Transmembrane</keyword>
<comment type="caution">
    <text evidence="3">The sequence shown here is derived from an EMBL/GenBank/DDBJ whole genome shotgun (WGS) entry which is preliminary data.</text>
</comment>
<keyword evidence="2" id="KW-0472">Membrane</keyword>
<feature type="compositionally biased region" description="Basic and acidic residues" evidence="1">
    <location>
        <begin position="105"/>
        <end position="114"/>
    </location>
</feature>
<dbReference type="AlphaFoldDB" id="A0A444ITU0"/>
<proteinExistence type="predicted"/>
<gene>
    <name evidence="3" type="ORF">H206_02233</name>
</gene>
<feature type="region of interest" description="Disordered" evidence="1">
    <location>
        <begin position="84"/>
        <end position="142"/>
    </location>
</feature>
<feature type="compositionally biased region" description="Polar residues" evidence="1">
    <location>
        <begin position="84"/>
        <end position="103"/>
    </location>
</feature>
<dbReference type="EMBL" id="MTKO01000099">
    <property type="protein sequence ID" value="RWX44236.1"/>
    <property type="molecule type" value="Genomic_DNA"/>
</dbReference>
<evidence type="ECO:0000313" key="4">
    <source>
        <dbReference type="Proteomes" id="UP000287853"/>
    </source>
</evidence>